<dbReference type="Proteomes" id="UP000214365">
    <property type="component" value="Unassembled WGS sequence"/>
</dbReference>
<protein>
    <recommendedName>
        <fullName evidence="2">DUF2293 domain-containing protein</fullName>
    </recommendedName>
</protein>
<reference evidence="3 4" key="1">
    <citation type="submission" date="2015-06" db="EMBL/GenBank/DDBJ databases">
        <title>Talaromyces atroroseus IBT 11181 draft genome.</title>
        <authorList>
            <person name="Rasmussen K.B."/>
            <person name="Rasmussen S."/>
            <person name="Petersen B."/>
            <person name="Sicheritz-Ponten T."/>
            <person name="Mortensen U.H."/>
            <person name="Thrane U."/>
        </authorList>
    </citation>
    <scope>NUCLEOTIDE SEQUENCE [LARGE SCALE GENOMIC DNA]</scope>
    <source>
        <strain evidence="3 4">IBT 11181</strain>
    </source>
</reference>
<feature type="compositionally biased region" description="Basic and acidic residues" evidence="1">
    <location>
        <begin position="74"/>
        <end position="87"/>
    </location>
</feature>
<dbReference type="PANTHER" id="PTHR38113:SF2">
    <property type="entry name" value="DUF2293 DOMAIN-CONTAINING PROTEIN"/>
    <property type="match status" value="1"/>
</dbReference>
<evidence type="ECO:0000256" key="1">
    <source>
        <dbReference type="SAM" id="MobiDB-lite"/>
    </source>
</evidence>
<dbReference type="Pfam" id="PF10056">
    <property type="entry name" value="DUF2293"/>
    <property type="match status" value="1"/>
</dbReference>
<dbReference type="PANTHER" id="PTHR38113">
    <property type="match status" value="1"/>
</dbReference>
<evidence type="ECO:0000313" key="3">
    <source>
        <dbReference type="EMBL" id="OKL56043.1"/>
    </source>
</evidence>
<dbReference type="OrthoDB" id="5381833at2759"/>
<sequence length="277" mass="31489">MPSQPPTCPTAPSLDGLAIFLAERQRDSERKHGIQGKGRRCEEDEEAPFQSQEKTERVREEVDCSTCAQQSARESPREGRQTSIARHHDSIGLTEQICIQADPMPEDFVFVPRGDPYVTRNCKSRSKDAASTVYIVYDNKERAQLGIRVQKDIYKEVTKTAQQTAQNRRVAVQVRDARDQRKAKIILSETFPSMPDACVEEVLQHAFLKGSGRVGRTATRPEKVKAILAVEAHIRHKYTPYEQLLREGIDRESARESVWELVKAIRDKWAEKDGETT</sequence>
<proteinExistence type="predicted"/>
<feature type="domain" description="DUF2293" evidence="2">
    <location>
        <begin position="187"/>
        <end position="269"/>
    </location>
</feature>
<organism evidence="3 4">
    <name type="scientific">Talaromyces atroroseus</name>
    <dbReference type="NCBI Taxonomy" id="1441469"/>
    <lineage>
        <taxon>Eukaryota</taxon>
        <taxon>Fungi</taxon>
        <taxon>Dikarya</taxon>
        <taxon>Ascomycota</taxon>
        <taxon>Pezizomycotina</taxon>
        <taxon>Eurotiomycetes</taxon>
        <taxon>Eurotiomycetidae</taxon>
        <taxon>Eurotiales</taxon>
        <taxon>Trichocomaceae</taxon>
        <taxon>Talaromyces</taxon>
        <taxon>Talaromyces sect. Trachyspermi</taxon>
    </lineage>
</organism>
<feature type="region of interest" description="Disordered" evidence="1">
    <location>
        <begin position="24"/>
        <end position="87"/>
    </location>
</feature>
<keyword evidence="4" id="KW-1185">Reference proteome</keyword>
<dbReference type="GeneID" id="31008487"/>
<evidence type="ECO:0000259" key="2">
    <source>
        <dbReference type="Pfam" id="PF10056"/>
    </source>
</evidence>
<dbReference type="InterPro" id="IPR018744">
    <property type="entry name" value="DUF2293"/>
</dbReference>
<dbReference type="RefSeq" id="XP_020116164.1">
    <property type="nucleotide sequence ID" value="XM_020263627.1"/>
</dbReference>
<dbReference type="EMBL" id="LFMY01000016">
    <property type="protein sequence ID" value="OKL56043.1"/>
    <property type="molecule type" value="Genomic_DNA"/>
</dbReference>
<evidence type="ECO:0000313" key="4">
    <source>
        <dbReference type="Proteomes" id="UP000214365"/>
    </source>
</evidence>
<feature type="compositionally biased region" description="Basic and acidic residues" evidence="1">
    <location>
        <begin position="53"/>
        <end position="62"/>
    </location>
</feature>
<gene>
    <name evidence="3" type="ORF">UA08_08731</name>
</gene>
<dbReference type="AlphaFoldDB" id="A0A225ABA6"/>
<name>A0A225ABA6_TALAT</name>
<accession>A0A225ABA6</accession>
<comment type="caution">
    <text evidence="3">The sequence shown here is derived from an EMBL/GenBank/DDBJ whole genome shotgun (WGS) entry which is preliminary data.</text>
</comment>